<keyword evidence="1" id="KW-1133">Transmembrane helix</keyword>
<sequence>MQQNQTNNSFKRKQILPKGIICFLFPLYPIKVFKHVNLIVILSILIGLRLALGFVSVYLPVVGINISISWIPVIVIGWIYGPVFGFICGILTDTISYLIRPTFLWFWLYAIQEPMVGFISGIFSSICTIRIGKDIFKDTKNIGLKNQFYLKDKNKFDSSTKNKIKLNVKFIVEIIIQQLILIGFTTIGIVTLLFWLDQSSFESKTKFDEVFFSYGKYIVLGAILTFFVIMEIIIFFIIKKCDTSKIILCFWVISLVFVISIIFSFVLGTITAPLYYQYSHNGIQSPSFIKYGFSFYLIPRVIKESVKAPFQMIILLGLIPLSKMYLDNAKKKAFLKWSN</sequence>
<feature type="transmembrane region" description="Helical" evidence="1">
    <location>
        <begin position="216"/>
        <end position="238"/>
    </location>
</feature>
<dbReference type="RefSeq" id="WP_036452508.1">
    <property type="nucleotide sequence ID" value="NZ_AWQU01000087.1"/>
</dbReference>
<evidence type="ECO:0000256" key="1">
    <source>
        <dbReference type="SAM" id="Phobius"/>
    </source>
</evidence>
<feature type="transmembrane region" description="Helical" evidence="1">
    <location>
        <begin position="104"/>
        <end position="127"/>
    </location>
</feature>
<accession>A0A084U2V2</accession>
<feature type="transmembrane region" description="Helical" evidence="1">
    <location>
        <begin position="308"/>
        <end position="326"/>
    </location>
</feature>
<organism evidence="2 3">
    <name type="scientific">Malacoplasma iowae DK-CPA</name>
    <dbReference type="NCBI Taxonomy" id="1394179"/>
    <lineage>
        <taxon>Bacteria</taxon>
        <taxon>Bacillati</taxon>
        <taxon>Mycoplasmatota</taxon>
        <taxon>Mycoplasmoidales</taxon>
        <taxon>Mycoplasmoidaceae</taxon>
        <taxon>Malacoplasma</taxon>
    </lineage>
</organism>
<reference evidence="2 3" key="1">
    <citation type="journal article" date="2014" name="PLoS ONE">
        <title>Reduction of Hydrogen Peroxide Accumulation and Toxicity by a Catalase from Mycoplasma iowae.</title>
        <authorList>
            <person name="Pritchard R.E."/>
            <person name="Prassinos A.J."/>
            <person name="Osborne J.D."/>
            <person name="Raviv Z."/>
            <person name="Balish M.F."/>
        </authorList>
    </citation>
    <scope>NUCLEOTIDE SEQUENCE [LARGE SCALE GENOMIC DNA]</scope>
    <source>
        <strain evidence="2 3">DK-CPA</strain>
    </source>
</reference>
<keyword evidence="1" id="KW-0472">Membrane</keyword>
<dbReference type="EMBL" id="AWQU01000087">
    <property type="protein sequence ID" value="KFB07288.1"/>
    <property type="molecule type" value="Genomic_DNA"/>
</dbReference>
<keyword evidence="1" id="KW-0812">Transmembrane</keyword>
<feature type="transmembrane region" description="Helical" evidence="1">
    <location>
        <begin position="250"/>
        <end position="276"/>
    </location>
</feature>
<evidence type="ECO:0000313" key="2">
    <source>
        <dbReference type="EMBL" id="KFB07288.1"/>
    </source>
</evidence>
<feature type="transmembrane region" description="Helical" evidence="1">
    <location>
        <begin position="15"/>
        <end position="33"/>
    </location>
</feature>
<comment type="caution">
    <text evidence="2">The sequence shown here is derived from an EMBL/GenBank/DDBJ whole genome shotgun (WGS) entry which is preliminary data.</text>
</comment>
<dbReference type="GeneID" id="96866338"/>
<evidence type="ECO:0000313" key="3">
    <source>
        <dbReference type="Proteomes" id="UP000028523"/>
    </source>
</evidence>
<dbReference type="Gene3D" id="1.10.1760.20">
    <property type="match status" value="1"/>
</dbReference>
<feature type="transmembrane region" description="Helical" evidence="1">
    <location>
        <begin position="170"/>
        <end position="196"/>
    </location>
</feature>
<dbReference type="AlphaFoldDB" id="A0A084U2V2"/>
<dbReference type="Pfam" id="PF12822">
    <property type="entry name" value="ECF_trnsprt"/>
    <property type="match status" value="1"/>
</dbReference>
<dbReference type="GO" id="GO:0022857">
    <property type="term" value="F:transmembrane transporter activity"/>
    <property type="evidence" value="ECO:0007669"/>
    <property type="project" value="InterPro"/>
</dbReference>
<name>A0A084U2V2_MALIO</name>
<feature type="transmembrane region" description="Helical" evidence="1">
    <location>
        <begin position="68"/>
        <end position="92"/>
    </location>
</feature>
<gene>
    <name evidence="2" type="ORF">P271_116</name>
</gene>
<protein>
    <recommendedName>
        <fullName evidence="4">ECF transporter S component</fullName>
    </recommendedName>
</protein>
<proteinExistence type="predicted"/>
<keyword evidence="3" id="KW-1185">Reference proteome</keyword>
<evidence type="ECO:0008006" key="4">
    <source>
        <dbReference type="Google" id="ProtNLM"/>
    </source>
</evidence>
<feature type="transmembrane region" description="Helical" evidence="1">
    <location>
        <begin position="39"/>
        <end position="61"/>
    </location>
</feature>
<dbReference type="InterPro" id="IPR024529">
    <property type="entry name" value="ECF_trnsprt_substrate-spec"/>
</dbReference>
<dbReference type="Proteomes" id="UP000028523">
    <property type="component" value="Unassembled WGS sequence"/>
</dbReference>